<protein>
    <submittedName>
        <fullName evidence="3">DUF4392 domain-containing protein</fullName>
    </submittedName>
</protein>
<evidence type="ECO:0000313" key="3">
    <source>
        <dbReference type="EMBL" id="QHQ38788.1"/>
    </source>
</evidence>
<dbReference type="EMBL" id="CP047491">
    <property type="protein sequence ID" value="QHQ38788.1"/>
    <property type="molecule type" value="Genomic_DNA"/>
</dbReference>
<dbReference type="RefSeq" id="WP_161858116.1">
    <property type="nucleotide sequence ID" value="NZ_CP047491.1"/>
</dbReference>
<dbReference type="OrthoDB" id="1668885at2"/>
<dbReference type="Pfam" id="PF14336">
    <property type="entry name" value="GLUCM-like_C"/>
    <property type="match status" value="1"/>
</dbReference>
<dbReference type="EMBL" id="JACHHR010000001">
    <property type="protein sequence ID" value="MBB5210771.1"/>
    <property type="molecule type" value="Genomic_DNA"/>
</dbReference>
<feature type="domain" description="D-glutamate cyclase-like C-terminal" evidence="1">
    <location>
        <begin position="26"/>
        <end position="289"/>
    </location>
</feature>
<keyword evidence="4" id="KW-1185">Reference proteome</keyword>
<proteinExistence type="predicted"/>
<dbReference type="Gene3D" id="3.90.1640.20">
    <property type="entry name" value="TON_0340"/>
    <property type="match status" value="1"/>
</dbReference>
<name>A0A6P1T7P5_9GAMM</name>
<evidence type="ECO:0000313" key="4">
    <source>
        <dbReference type="Proteomes" id="UP000464675"/>
    </source>
</evidence>
<reference evidence="3 4" key="1">
    <citation type="submission" date="2020-01" db="EMBL/GenBank/DDBJ databases">
        <title>The possibility of degradation of plastic by Microbulbifer hydrolyticus IRE-31.</title>
        <authorList>
            <person name="Liu L."/>
        </authorList>
    </citation>
    <scope>NUCLEOTIDE SEQUENCE [LARGE SCALE GENOMIC DNA]</scope>
    <source>
        <strain evidence="3 4">IRE-31</strain>
    </source>
</reference>
<dbReference type="PANTHER" id="PTHR32022">
    <property type="entry name" value="D-GLUTAMATE CYCLASE, MITOCHONDRIAL"/>
    <property type="match status" value="1"/>
</dbReference>
<dbReference type="Proteomes" id="UP000464675">
    <property type="component" value="Chromosome"/>
</dbReference>
<dbReference type="InterPro" id="IPR025504">
    <property type="entry name" value="GLUCM_C"/>
</dbReference>
<dbReference type="PANTHER" id="PTHR32022:SF10">
    <property type="entry name" value="D-GLUTAMATE CYCLASE, MITOCHONDRIAL"/>
    <property type="match status" value="1"/>
</dbReference>
<reference evidence="2 5" key="2">
    <citation type="submission" date="2020-08" db="EMBL/GenBank/DDBJ databases">
        <title>Genomic Encyclopedia of Type Strains, Phase IV (KMG-IV): sequencing the most valuable type-strain genomes for metagenomic binning, comparative biology and taxonomic classification.</title>
        <authorList>
            <person name="Goeker M."/>
        </authorList>
    </citation>
    <scope>NUCLEOTIDE SEQUENCE [LARGE SCALE GENOMIC DNA]</scope>
    <source>
        <strain evidence="2 5">DSM 11525</strain>
    </source>
</reference>
<dbReference type="Proteomes" id="UP000563601">
    <property type="component" value="Unassembled WGS sequence"/>
</dbReference>
<accession>A0A6P1T7P5</accession>
<evidence type="ECO:0000313" key="5">
    <source>
        <dbReference type="Proteomes" id="UP000563601"/>
    </source>
</evidence>
<evidence type="ECO:0000313" key="2">
    <source>
        <dbReference type="EMBL" id="MBB5210771.1"/>
    </source>
</evidence>
<organism evidence="2 5">
    <name type="scientific">Microbulbifer hydrolyticus</name>
    <dbReference type="NCBI Taxonomy" id="48074"/>
    <lineage>
        <taxon>Bacteria</taxon>
        <taxon>Pseudomonadati</taxon>
        <taxon>Pseudomonadota</taxon>
        <taxon>Gammaproteobacteria</taxon>
        <taxon>Cellvibrionales</taxon>
        <taxon>Microbulbiferaceae</taxon>
        <taxon>Microbulbifer</taxon>
    </lineage>
</organism>
<evidence type="ECO:0000259" key="1">
    <source>
        <dbReference type="Pfam" id="PF14336"/>
    </source>
</evidence>
<dbReference type="AlphaFoldDB" id="A0A6P1T7P5"/>
<gene>
    <name evidence="3" type="ORF">GTQ55_07155</name>
    <name evidence="2" type="ORF">HNQ53_000959</name>
</gene>
<sequence>MDNLVLDRFHRADTMHLSAQLESLMVACNLRGMGTIRDSGYRGYLQSAVETLLRDRQRVAIVSGFPMGNSFETDGPAGAIALAHGLRKIGSKVALLGITEYAQAMAKALPQAVPDGEGLAASIFAVDPKNTAAQLKAFSVDFRPTLVIFIEVPGSGSDGRYRNMRFEDISASTLEWELLLRAVECPTLAIADGGNELGMGMLRCRLEDMPIACAHASTDELVIADVSNWGAYALLAQASACVRRPLLDGFSLAQCLQALVMEGVVDGVTGAVTATEDGLPLSRSLSFIEGVKALSHPFCVSEIESPAVSQDPLAEALA</sequence>